<keyword evidence="1" id="KW-0472">Membrane</keyword>
<keyword evidence="3" id="KW-1185">Reference proteome</keyword>
<dbReference type="GO" id="GO:0016491">
    <property type="term" value="F:oxidoreductase activity"/>
    <property type="evidence" value="ECO:0007669"/>
    <property type="project" value="TreeGrafter"/>
</dbReference>
<dbReference type="KEGG" id="mrtj:KHC33_01175"/>
<dbReference type="EMBL" id="CP075546">
    <property type="protein sequence ID" value="QVV89178.1"/>
    <property type="molecule type" value="Genomic_DNA"/>
</dbReference>
<dbReference type="Gene3D" id="1.25.10.10">
    <property type="entry name" value="Leucine-rich Repeat Variant"/>
    <property type="match status" value="2"/>
</dbReference>
<evidence type="ECO:0000313" key="2">
    <source>
        <dbReference type="EMBL" id="QVV89178.1"/>
    </source>
</evidence>
<keyword evidence="1" id="KW-0812">Transmembrane</keyword>
<feature type="transmembrane region" description="Helical" evidence="1">
    <location>
        <begin position="78"/>
        <end position="96"/>
    </location>
</feature>
<dbReference type="GeneID" id="65095753"/>
<feature type="transmembrane region" description="Helical" evidence="1">
    <location>
        <begin position="48"/>
        <end position="71"/>
    </location>
</feature>
<dbReference type="InterPro" id="IPR016024">
    <property type="entry name" value="ARM-type_fold"/>
</dbReference>
<evidence type="ECO:0000313" key="3">
    <source>
        <dbReference type="Proteomes" id="UP000680656"/>
    </source>
</evidence>
<reference evidence="2 3" key="1">
    <citation type="submission" date="2021-05" db="EMBL/GenBank/DDBJ databases">
        <title>A novel Methanospirillum isolate from a pyrite-forming mixed culture.</title>
        <authorList>
            <person name="Bunk B."/>
            <person name="Sproer C."/>
            <person name="Spring S."/>
            <person name="Pester M."/>
        </authorList>
    </citation>
    <scope>NUCLEOTIDE SEQUENCE [LARGE SCALE GENOMIC DNA]</scope>
    <source>
        <strain evidence="2 3">J.3.6.1-F.2.7.3</strain>
    </source>
</reference>
<dbReference type="RefSeq" id="WP_214419978.1">
    <property type="nucleotide sequence ID" value="NZ_CP075546.1"/>
</dbReference>
<dbReference type="SUPFAM" id="SSF48371">
    <property type="entry name" value="ARM repeat"/>
    <property type="match status" value="1"/>
</dbReference>
<dbReference type="SMART" id="SM00567">
    <property type="entry name" value="EZ_HEAT"/>
    <property type="match status" value="5"/>
</dbReference>
<gene>
    <name evidence="2" type="ORF">KHC33_01175</name>
</gene>
<dbReference type="InterPro" id="IPR011989">
    <property type="entry name" value="ARM-like"/>
</dbReference>
<feature type="transmembrane region" description="Helical" evidence="1">
    <location>
        <begin position="23"/>
        <end position="42"/>
    </location>
</feature>
<dbReference type="PANTHER" id="PTHR12697">
    <property type="entry name" value="PBS LYASE HEAT-LIKE PROTEIN"/>
    <property type="match status" value="1"/>
</dbReference>
<evidence type="ECO:0000256" key="1">
    <source>
        <dbReference type="SAM" id="Phobius"/>
    </source>
</evidence>
<name>A0A8E7B2A7_9EURY</name>
<dbReference type="AlphaFoldDB" id="A0A8E7B2A7"/>
<dbReference type="InterPro" id="IPR004155">
    <property type="entry name" value="PBS_lyase_HEAT"/>
</dbReference>
<feature type="transmembrane region" description="Helical" evidence="1">
    <location>
        <begin position="102"/>
        <end position="123"/>
    </location>
</feature>
<organism evidence="2 3">
    <name type="scientific">Methanospirillum purgamenti</name>
    <dbReference type="NCBI Taxonomy" id="2834276"/>
    <lineage>
        <taxon>Archaea</taxon>
        <taxon>Methanobacteriati</taxon>
        <taxon>Methanobacteriota</taxon>
        <taxon>Stenosarchaea group</taxon>
        <taxon>Methanomicrobia</taxon>
        <taxon>Methanomicrobiales</taxon>
        <taxon>Methanospirillaceae</taxon>
        <taxon>Methanospirillum</taxon>
    </lineage>
</organism>
<protein>
    <submittedName>
        <fullName evidence="2">HEAT repeat domain-containing protein</fullName>
    </submittedName>
</protein>
<proteinExistence type="predicted"/>
<keyword evidence="1" id="KW-1133">Transmembrane helix</keyword>
<dbReference type="PANTHER" id="PTHR12697:SF5">
    <property type="entry name" value="DEOXYHYPUSINE HYDROXYLASE"/>
    <property type="match status" value="1"/>
</dbReference>
<dbReference type="Pfam" id="PF13646">
    <property type="entry name" value="HEAT_2"/>
    <property type="match status" value="2"/>
</dbReference>
<dbReference type="Proteomes" id="UP000680656">
    <property type="component" value="Chromosome"/>
</dbReference>
<accession>A0A8E7B2A7</accession>
<sequence length="373" mass="41673">MTVLDKILTYIHMHRGYIEPGKILFIAFLALISLFVSVYVLWESPWTGFRFIYVFIPHLYLIPIILLALWYPKSGLRLVGIILFSVVLFGIFAEVFGYQFSIAFVMLYTGLDLATITVLLLYVKDRRLVEAVLTDLIERGEKKKEKDISKFGGDFDNIINALGSSDEHDREEAVNALSEISDPRVVLPLIRAMSDDSPFVRRDAAEALGKTGALKAVHPLMKALADDDRCVRETSAEALGHLGDIAIPDIIQNLNDNNWKIRLGSIVALRVSSGSVPSLDPILKCLSDESPFVRREAVKTLGRIGDRTIIPYLIQALKDSDSGVRLRGVRGLVKLGEPEEIIPVLIRYSQDPDGAVRVLAREYLNILQGDQKI</sequence>